<keyword evidence="4" id="KW-0963">Cytoplasm</keyword>
<comment type="function">
    <text evidence="4">Nucleoside triphosphate pyrophosphatase that hydrolyzes 7-methyl-GTP (m(7)GTP). May have a dual role in cell division arrest and in preventing the incorporation of modified nucleotides into cellular nucleic acids.</text>
</comment>
<keyword evidence="2 4" id="KW-0378">Hydrolase</keyword>
<gene>
    <name evidence="5" type="primary">yceF</name>
    <name evidence="5" type="ORF">BSF38_04555</name>
</gene>
<comment type="cofactor">
    <cofactor evidence="1 4">
        <name>a divalent metal cation</name>
        <dbReference type="ChEBI" id="CHEBI:60240"/>
    </cofactor>
</comment>
<dbReference type="OrthoDB" id="9807767at2"/>
<name>A0A1U7CVM1_9BACT</name>
<evidence type="ECO:0000256" key="4">
    <source>
        <dbReference type="HAMAP-Rule" id="MF_00528"/>
    </source>
</evidence>
<dbReference type="STRING" id="1387353.BSF38_04555"/>
<dbReference type="PANTHER" id="PTHR43213:SF5">
    <property type="entry name" value="BIFUNCTIONAL DTTP_UTP PYROPHOSPHATASE_METHYLTRANSFERASE PROTEIN-RELATED"/>
    <property type="match status" value="1"/>
</dbReference>
<dbReference type="GO" id="GO:0009117">
    <property type="term" value="P:nucleotide metabolic process"/>
    <property type="evidence" value="ECO:0007669"/>
    <property type="project" value="UniProtKB-KW"/>
</dbReference>
<dbReference type="Proteomes" id="UP000186309">
    <property type="component" value="Chromosome"/>
</dbReference>
<dbReference type="GO" id="GO:0005737">
    <property type="term" value="C:cytoplasm"/>
    <property type="evidence" value="ECO:0007669"/>
    <property type="project" value="UniProtKB-SubCell"/>
</dbReference>
<dbReference type="AlphaFoldDB" id="A0A1U7CVM1"/>
<organism evidence="5 6">
    <name type="scientific">Paludisphaera borealis</name>
    <dbReference type="NCBI Taxonomy" id="1387353"/>
    <lineage>
        <taxon>Bacteria</taxon>
        <taxon>Pseudomonadati</taxon>
        <taxon>Planctomycetota</taxon>
        <taxon>Planctomycetia</taxon>
        <taxon>Isosphaerales</taxon>
        <taxon>Isosphaeraceae</taxon>
        <taxon>Paludisphaera</taxon>
    </lineage>
</organism>
<keyword evidence="3 4" id="KW-0546">Nucleotide metabolism</keyword>
<feature type="active site" description="Proton acceptor" evidence="4">
    <location>
        <position position="76"/>
    </location>
</feature>
<protein>
    <recommendedName>
        <fullName evidence="4">7-methyl-GTP pyrophosphatase</fullName>
        <shortName evidence="4">m(7)GTP pyrophosphatase</shortName>
        <ecNumber evidence="4">3.6.1.-</ecNumber>
    </recommendedName>
</protein>
<dbReference type="PANTHER" id="PTHR43213">
    <property type="entry name" value="BIFUNCTIONAL DTTP/UTP PYROPHOSPHATASE/METHYLTRANSFERASE PROTEIN-RELATED"/>
    <property type="match status" value="1"/>
</dbReference>
<dbReference type="EMBL" id="CP019082">
    <property type="protein sequence ID" value="APW62997.1"/>
    <property type="molecule type" value="Genomic_DNA"/>
</dbReference>
<reference evidence="6" key="1">
    <citation type="submission" date="2016-12" db="EMBL/GenBank/DDBJ databases">
        <title>Comparative genomics of four Isosphaeraceae planctomycetes: a common pool of plasmids and glycoside hydrolase genes.</title>
        <authorList>
            <person name="Ivanova A."/>
        </authorList>
    </citation>
    <scope>NUCLEOTIDE SEQUENCE [LARGE SCALE GENOMIC DNA]</scope>
    <source>
        <strain evidence="6">PX4</strain>
    </source>
</reference>
<feature type="site" description="Important for substrate specificity" evidence="4">
    <location>
        <position position="17"/>
    </location>
</feature>
<dbReference type="Gene3D" id="3.90.950.10">
    <property type="match status" value="1"/>
</dbReference>
<dbReference type="SUPFAM" id="SSF52972">
    <property type="entry name" value="ITPase-like"/>
    <property type="match status" value="1"/>
</dbReference>
<evidence type="ECO:0000313" key="6">
    <source>
        <dbReference type="Proteomes" id="UP000186309"/>
    </source>
</evidence>
<feature type="site" description="Important for substrate specificity" evidence="4">
    <location>
        <position position="77"/>
    </location>
</feature>
<keyword evidence="6" id="KW-1185">Reference proteome</keyword>
<dbReference type="NCBIfam" id="TIGR00172">
    <property type="entry name" value="maf"/>
    <property type="match status" value="1"/>
</dbReference>
<proteinExistence type="inferred from homology"/>
<feature type="site" description="Important for substrate specificity" evidence="4">
    <location>
        <position position="159"/>
    </location>
</feature>
<dbReference type="HAMAP" id="MF_00528">
    <property type="entry name" value="Maf"/>
    <property type="match status" value="1"/>
</dbReference>
<comment type="caution">
    <text evidence="4">Lacks conserved residue(s) required for the propagation of feature annotation.</text>
</comment>
<dbReference type="Pfam" id="PF02545">
    <property type="entry name" value="Maf"/>
    <property type="match status" value="1"/>
</dbReference>
<evidence type="ECO:0000256" key="1">
    <source>
        <dbReference type="ARBA" id="ARBA00001968"/>
    </source>
</evidence>
<dbReference type="RefSeq" id="WP_076349414.1">
    <property type="nucleotide sequence ID" value="NZ_CP019082.1"/>
</dbReference>
<evidence type="ECO:0000256" key="3">
    <source>
        <dbReference type="ARBA" id="ARBA00023080"/>
    </source>
</evidence>
<evidence type="ECO:0000313" key="5">
    <source>
        <dbReference type="EMBL" id="APW62997.1"/>
    </source>
</evidence>
<dbReference type="GO" id="GO:0047429">
    <property type="term" value="F:nucleoside triphosphate diphosphatase activity"/>
    <property type="evidence" value="ECO:0007669"/>
    <property type="project" value="InterPro"/>
</dbReference>
<dbReference type="PIRSF" id="PIRSF006305">
    <property type="entry name" value="Maf"/>
    <property type="match status" value="1"/>
</dbReference>
<comment type="catalytic activity">
    <reaction evidence="4">
        <text>N(7)-methyl-GTP + H2O = N(7)-methyl-GMP + diphosphate + H(+)</text>
        <dbReference type="Rhea" id="RHEA:58744"/>
        <dbReference type="ChEBI" id="CHEBI:15377"/>
        <dbReference type="ChEBI" id="CHEBI:15378"/>
        <dbReference type="ChEBI" id="CHEBI:33019"/>
        <dbReference type="ChEBI" id="CHEBI:58285"/>
        <dbReference type="ChEBI" id="CHEBI:87133"/>
    </reaction>
</comment>
<dbReference type="InterPro" id="IPR029001">
    <property type="entry name" value="ITPase-like_fam"/>
</dbReference>
<evidence type="ECO:0000256" key="2">
    <source>
        <dbReference type="ARBA" id="ARBA00022801"/>
    </source>
</evidence>
<dbReference type="KEGG" id="pbor:BSF38_04555"/>
<comment type="similarity">
    <text evidence="4">Belongs to the Maf family. YceF subfamily.</text>
</comment>
<dbReference type="EC" id="3.6.1.-" evidence="4"/>
<dbReference type="InterPro" id="IPR003697">
    <property type="entry name" value="Maf-like"/>
</dbReference>
<sequence>MNPIRRPEVVLASTSPYRRALMERLGIPFRCEPPNFDESSVAADELSPRLLAETLAIGKAESLSRLDPTAVVVGCDQIVHLEGRILGKPGGIPQAVAQLEAMSGRMHELITAMVVISGEQRFAHTDVARLRMRRLDRRRIERYVESDQPLDCAGSYKIEERGVVLFERIESEDFTAITGLPLLALTRILAELGFETP</sequence>
<comment type="subcellular location">
    <subcellularLocation>
        <location evidence="4">Cytoplasm</location>
    </subcellularLocation>
</comment>
<accession>A0A1U7CVM1</accession>
<dbReference type="CDD" id="cd00555">
    <property type="entry name" value="Maf"/>
    <property type="match status" value="1"/>
</dbReference>